<dbReference type="Gene3D" id="3.40.50.2300">
    <property type="match status" value="2"/>
</dbReference>
<organism evidence="5 6">
    <name type="scientific">Rhizobium ruizarguesonis</name>
    <dbReference type="NCBI Taxonomy" id="2081791"/>
    <lineage>
        <taxon>Bacteria</taxon>
        <taxon>Pseudomonadati</taxon>
        <taxon>Pseudomonadota</taxon>
        <taxon>Alphaproteobacteria</taxon>
        <taxon>Hyphomicrobiales</taxon>
        <taxon>Rhizobiaceae</taxon>
        <taxon>Rhizobium/Agrobacterium group</taxon>
        <taxon>Rhizobium</taxon>
    </lineage>
</organism>
<keyword evidence="3" id="KW-0804">Transcription</keyword>
<dbReference type="PANTHER" id="PTHR30146:SF138">
    <property type="entry name" value="TRANSCRIPTIONAL REGULATORY PROTEIN"/>
    <property type="match status" value="1"/>
</dbReference>
<dbReference type="RefSeq" id="WP_164566453.1">
    <property type="nucleotide sequence ID" value="NZ_JAJAEH010000024.1"/>
</dbReference>
<dbReference type="PANTHER" id="PTHR30146">
    <property type="entry name" value="LACI-RELATED TRANSCRIPTIONAL REPRESSOR"/>
    <property type="match status" value="1"/>
</dbReference>
<dbReference type="Pfam" id="PF13377">
    <property type="entry name" value="Peripla_BP_3"/>
    <property type="match status" value="1"/>
</dbReference>
<evidence type="ECO:0000259" key="4">
    <source>
        <dbReference type="PROSITE" id="PS50932"/>
    </source>
</evidence>
<evidence type="ECO:0000256" key="1">
    <source>
        <dbReference type="ARBA" id="ARBA00023015"/>
    </source>
</evidence>
<dbReference type="Proteomes" id="UP000661163">
    <property type="component" value="Unassembled WGS sequence"/>
</dbReference>
<dbReference type="GO" id="GO:0003700">
    <property type="term" value="F:DNA-binding transcription factor activity"/>
    <property type="evidence" value="ECO:0007669"/>
    <property type="project" value="TreeGrafter"/>
</dbReference>
<evidence type="ECO:0000256" key="2">
    <source>
        <dbReference type="ARBA" id="ARBA00023125"/>
    </source>
</evidence>
<dbReference type="AlphaFoldDB" id="A0AAE4YWV1"/>
<protein>
    <submittedName>
        <fullName evidence="5">Substrate-binding domain-containing protein</fullName>
    </submittedName>
</protein>
<gene>
    <name evidence="5" type="ORF">GR217_29225</name>
</gene>
<evidence type="ECO:0000313" key="6">
    <source>
        <dbReference type="Proteomes" id="UP000661163"/>
    </source>
</evidence>
<accession>A0AAE4YWV1</accession>
<dbReference type="InterPro" id="IPR028082">
    <property type="entry name" value="Peripla_BP_I"/>
</dbReference>
<dbReference type="Gene3D" id="1.10.260.40">
    <property type="entry name" value="lambda repressor-like DNA-binding domains"/>
    <property type="match status" value="1"/>
</dbReference>
<dbReference type="SUPFAM" id="SSF47413">
    <property type="entry name" value="lambda repressor-like DNA-binding domains"/>
    <property type="match status" value="1"/>
</dbReference>
<evidence type="ECO:0000256" key="3">
    <source>
        <dbReference type="ARBA" id="ARBA00023163"/>
    </source>
</evidence>
<comment type="caution">
    <text evidence="5">The sequence shown here is derived from an EMBL/GenBank/DDBJ whole genome shotgun (WGS) entry which is preliminary data.</text>
</comment>
<keyword evidence="2" id="KW-0238">DNA-binding</keyword>
<dbReference type="CDD" id="cd01392">
    <property type="entry name" value="HTH_LacI"/>
    <property type="match status" value="1"/>
</dbReference>
<dbReference type="InterPro" id="IPR046335">
    <property type="entry name" value="LacI/GalR-like_sensor"/>
</dbReference>
<dbReference type="InterPro" id="IPR000843">
    <property type="entry name" value="HTH_LacI"/>
</dbReference>
<dbReference type="PROSITE" id="PS50932">
    <property type="entry name" value="HTH_LACI_2"/>
    <property type="match status" value="1"/>
</dbReference>
<dbReference type="GO" id="GO:0000976">
    <property type="term" value="F:transcription cis-regulatory region binding"/>
    <property type="evidence" value="ECO:0007669"/>
    <property type="project" value="TreeGrafter"/>
</dbReference>
<dbReference type="SMART" id="SM00354">
    <property type="entry name" value="HTH_LACI"/>
    <property type="match status" value="1"/>
</dbReference>
<proteinExistence type="predicted"/>
<keyword evidence="1" id="KW-0805">Transcription regulation</keyword>
<evidence type="ECO:0000313" key="5">
    <source>
        <dbReference type="EMBL" id="NEI51738.1"/>
    </source>
</evidence>
<dbReference type="CDD" id="cd06267">
    <property type="entry name" value="PBP1_LacI_sugar_binding-like"/>
    <property type="match status" value="1"/>
</dbReference>
<dbReference type="SUPFAM" id="SSF53822">
    <property type="entry name" value="Periplasmic binding protein-like I"/>
    <property type="match status" value="1"/>
</dbReference>
<dbReference type="EMBL" id="WUFC01000031">
    <property type="protein sequence ID" value="NEI51738.1"/>
    <property type="molecule type" value="Genomic_DNA"/>
</dbReference>
<feature type="domain" description="HTH lacI-type" evidence="4">
    <location>
        <begin position="5"/>
        <end position="61"/>
    </location>
</feature>
<reference evidence="5 6" key="1">
    <citation type="submission" date="2019-12" db="EMBL/GenBank/DDBJ databases">
        <title>Rhizobium genotypes associated with high levels of biological nitrogen fixation by grain legumes in a temperate-maritime cropping system.</title>
        <authorList>
            <person name="Maluk M."/>
            <person name="Francesc Ferrando Molina F."/>
            <person name="Lopez Del Egido L."/>
            <person name="Lafos M."/>
            <person name="Langarica-Fuentes A."/>
            <person name="Gebre Yohannes G."/>
            <person name="Young M.W."/>
            <person name="Martin P."/>
            <person name="Gantlett R."/>
            <person name="Kenicer G."/>
            <person name="Hawes C."/>
            <person name="Begg G.S."/>
            <person name="Quilliam R.S."/>
            <person name="Squire G.R."/>
            <person name="Poole P.S."/>
            <person name="Young P.W."/>
            <person name="Iannetta P.M."/>
            <person name="James E.K."/>
        </authorList>
    </citation>
    <scope>NUCLEOTIDE SEQUENCE [LARGE SCALE GENOMIC DNA]</scope>
    <source>
        <strain evidence="5 6">JHI985</strain>
    </source>
</reference>
<name>A0AAE4YWV1_9HYPH</name>
<sequence length="340" mass="35799">MNEAVTIKDVANELGVHPSTVSRALDPAKRGLVGKDVVQRVIETAQRLGYTPDAAAATLRRGRSKLIGVIVPDIANPVFSPIIGGLENALAEVGYALIVADQPADAKSRLDIIETLVARRVDGLVLATAALIDDAVERCIRRGVPVVLVNRAEESDRAPSVVSDDVEGMKLAVEHLISLGHRRIIHLAGPKALSTGSLRRKGFKSAMKAAGLSLSRHAIVESTAFTRAAGALAAAELLKRNPDATAIVAANDLLALGAYEALTSVGRRCPEDVSVVGHNDMPLVDMVSPALTSIRISHREMGDAAGRLLVALINGQETSGSRIVMRPTLIVRQSTAKAST</sequence>
<dbReference type="Pfam" id="PF00356">
    <property type="entry name" value="LacI"/>
    <property type="match status" value="1"/>
</dbReference>
<dbReference type="InterPro" id="IPR010982">
    <property type="entry name" value="Lambda_DNA-bd_dom_sf"/>
</dbReference>